<accession>A0AAU7XBW6</accession>
<gene>
    <name evidence="1" type="ORF">ABS361_03020</name>
</gene>
<dbReference type="AlphaFoldDB" id="A0AAU7XBW6"/>
<sequence>MDPILERLQFHIEGTGAKMQDEEPDDTPETYLKWLETAVYVDEPVGLFSIVIWALGFFPMQSAQAIDYVDRCITVLLSSGAIPCRPCGQPGPEWIETTKYGSDPDHIRAAVLAEWIADGGGMIAHWSGPFFGAPRDVALPNGIERQG</sequence>
<dbReference type="KEGG" id="mflg:ABS361_03020"/>
<evidence type="ECO:0000313" key="1">
    <source>
        <dbReference type="EMBL" id="XBY45275.1"/>
    </source>
</evidence>
<protein>
    <submittedName>
        <fullName evidence="1">Uncharacterized protein</fullName>
    </submittedName>
</protein>
<dbReference type="RefSeq" id="WP_407050365.1">
    <property type="nucleotide sequence ID" value="NZ_CP158568.1"/>
</dbReference>
<proteinExistence type="predicted"/>
<dbReference type="EMBL" id="CP158568">
    <property type="protein sequence ID" value="XBY45275.1"/>
    <property type="molecule type" value="Genomic_DNA"/>
</dbReference>
<reference evidence="1" key="1">
    <citation type="submission" date="2024-06" db="EMBL/GenBank/DDBJ databases">
        <title>Methylostella associata gen. nov., sp. nov., a novel Ancalomicrobiaceae-affiliated facultatively methylotrophic bacteria that feed on methanotrophs of the genus Methylococcus.</title>
        <authorList>
            <person name="Saltykova V."/>
            <person name="Danilova O.V."/>
            <person name="Oshkin I.Y."/>
            <person name="Belova S.E."/>
            <person name="Pimenov N.V."/>
            <person name="Dedysh S.N."/>
        </authorList>
    </citation>
    <scope>NUCLEOTIDE SEQUENCE</scope>
    <source>
        <strain evidence="1">S20</strain>
    </source>
</reference>
<name>A0AAU7XBW6_9HYPH</name>
<organism evidence="1">
    <name type="scientific">Methyloraptor flagellatus</name>
    <dbReference type="NCBI Taxonomy" id="3162530"/>
    <lineage>
        <taxon>Bacteria</taxon>
        <taxon>Pseudomonadati</taxon>
        <taxon>Pseudomonadota</taxon>
        <taxon>Alphaproteobacteria</taxon>
        <taxon>Hyphomicrobiales</taxon>
        <taxon>Ancalomicrobiaceae</taxon>
        <taxon>Methyloraptor</taxon>
    </lineage>
</organism>